<dbReference type="InterPro" id="IPR006170">
    <property type="entry name" value="PBP/GOBP"/>
</dbReference>
<dbReference type="SUPFAM" id="SSF47565">
    <property type="entry name" value="Insect pheromone/odorant-binding proteins"/>
    <property type="match status" value="1"/>
</dbReference>
<organism evidence="2 3">
    <name type="scientific">Cryptolaemus montrouzieri</name>
    <dbReference type="NCBI Taxonomy" id="559131"/>
    <lineage>
        <taxon>Eukaryota</taxon>
        <taxon>Metazoa</taxon>
        <taxon>Ecdysozoa</taxon>
        <taxon>Arthropoda</taxon>
        <taxon>Hexapoda</taxon>
        <taxon>Insecta</taxon>
        <taxon>Pterygota</taxon>
        <taxon>Neoptera</taxon>
        <taxon>Endopterygota</taxon>
        <taxon>Coleoptera</taxon>
        <taxon>Polyphaga</taxon>
        <taxon>Cucujiformia</taxon>
        <taxon>Coccinelloidea</taxon>
        <taxon>Coccinellidae</taxon>
        <taxon>Scymninae</taxon>
        <taxon>Scymnini</taxon>
        <taxon>Cryptolaemus</taxon>
    </lineage>
</organism>
<keyword evidence="3" id="KW-1185">Reference proteome</keyword>
<accession>A0ABD2PBR7</accession>
<dbReference type="SMART" id="SM00708">
    <property type="entry name" value="PhBP"/>
    <property type="match status" value="1"/>
</dbReference>
<proteinExistence type="predicted"/>
<dbReference type="AlphaFoldDB" id="A0ABD2PBR7"/>
<name>A0ABD2PBR7_9CUCU</name>
<evidence type="ECO:0000313" key="3">
    <source>
        <dbReference type="Proteomes" id="UP001516400"/>
    </source>
</evidence>
<evidence type="ECO:0000256" key="1">
    <source>
        <dbReference type="SAM" id="SignalP"/>
    </source>
</evidence>
<evidence type="ECO:0000313" key="2">
    <source>
        <dbReference type="EMBL" id="KAL3288147.1"/>
    </source>
</evidence>
<sequence length="139" mass="15567">MIKINIFAAVMMVIPAVVMGNELQEMFARIQTYNAECGKEINVDSDVLSRAKKGDIDEKNENLSAYILCYAKKVGFVNDAVELQDDVIARKMSLQVTDKALVTRVVKLCHEIKNTGDNNLFSSRVLSCYYKNLPGVIIM</sequence>
<reference evidence="2 3" key="1">
    <citation type="journal article" date="2021" name="BMC Biol.">
        <title>Horizontally acquired antibacterial genes associated with adaptive radiation of ladybird beetles.</title>
        <authorList>
            <person name="Li H.S."/>
            <person name="Tang X.F."/>
            <person name="Huang Y.H."/>
            <person name="Xu Z.Y."/>
            <person name="Chen M.L."/>
            <person name="Du X.Y."/>
            <person name="Qiu B.Y."/>
            <person name="Chen P.T."/>
            <person name="Zhang W."/>
            <person name="Slipinski A."/>
            <person name="Escalona H.E."/>
            <person name="Waterhouse R.M."/>
            <person name="Zwick A."/>
            <person name="Pang H."/>
        </authorList>
    </citation>
    <scope>NUCLEOTIDE SEQUENCE [LARGE SCALE GENOMIC DNA]</scope>
    <source>
        <strain evidence="2">SYSU2018</strain>
    </source>
</reference>
<dbReference type="InterPro" id="IPR036728">
    <property type="entry name" value="PBP_GOBP_sf"/>
</dbReference>
<dbReference type="Proteomes" id="UP001516400">
    <property type="component" value="Unassembled WGS sequence"/>
</dbReference>
<dbReference type="Pfam" id="PF01395">
    <property type="entry name" value="PBP_GOBP"/>
    <property type="match status" value="1"/>
</dbReference>
<keyword evidence="1" id="KW-0732">Signal</keyword>
<dbReference type="CDD" id="cd23992">
    <property type="entry name" value="PBP_GOBP"/>
    <property type="match status" value="1"/>
</dbReference>
<dbReference type="EMBL" id="JABFTP020000185">
    <property type="protein sequence ID" value="KAL3288147.1"/>
    <property type="molecule type" value="Genomic_DNA"/>
</dbReference>
<dbReference type="Gene3D" id="1.10.238.20">
    <property type="entry name" value="Pheromone/general odorant binding protein domain"/>
    <property type="match status" value="1"/>
</dbReference>
<protein>
    <submittedName>
        <fullName evidence="2">Uncharacterized protein</fullName>
    </submittedName>
</protein>
<gene>
    <name evidence="2" type="ORF">HHI36_002595</name>
</gene>
<feature type="signal peptide" evidence="1">
    <location>
        <begin position="1"/>
        <end position="20"/>
    </location>
</feature>
<feature type="chain" id="PRO_5044757561" evidence="1">
    <location>
        <begin position="21"/>
        <end position="139"/>
    </location>
</feature>
<comment type="caution">
    <text evidence="2">The sequence shown here is derived from an EMBL/GenBank/DDBJ whole genome shotgun (WGS) entry which is preliminary data.</text>
</comment>